<dbReference type="PANTHER" id="PTHR48111:SF1">
    <property type="entry name" value="TWO-COMPONENT RESPONSE REGULATOR ORR33"/>
    <property type="match status" value="1"/>
</dbReference>
<evidence type="ECO:0000259" key="9">
    <source>
        <dbReference type="PROSITE" id="PS51755"/>
    </source>
</evidence>
<comment type="caution">
    <text evidence="10">The sequence shown here is derived from an EMBL/GenBank/DDBJ whole genome shotgun (WGS) entry which is preliminary data.</text>
</comment>
<sequence length="243" mass="26986">MDAAAPALPTDDDRATVLVVDDEPDLVELLQYALETAGFTVLTAADGVSGLALAEAEKPDLIVVDIMMPRMDGVALTEQIRERAALRLTPILMLTARTDERDEIAGLEAGADDYLPKPVSPKRLVSRVKALLRRIEREEEATTAQVRVHDIVVDRDRYVVERPATGETFRLPRKEFELLFFLASHPGRVFERDELLSAVWGADVVVVDRTVDVHVRKIREKIGSDYIETVKGVGYRLAEALGE</sequence>
<dbReference type="GO" id="GO:0032993">
    <property type="term" value="C:protein-DNA complex"/>
    <property type="evidence" value="ECO:0007669"/>
    <property type="project" value="TreeGrafter"/>
</dbReference>
<dbReference type="PROSITE" id="PS51755">
    <property type="entry name" value="OMPR_PHOB"/>
    <property type="match status" value="1"/>
</dbReference>
<evidence type="ECO:0000256" key="3">
    <source>
        <dbReference type="ARBA" id="ARBA00023015"/>
    </source>
</evidence>
<dbReference type="InterPro" id="IPR001867">
    <property type="entry name" value="OmpR/PhoB-type_DNA-bd"/>
</dbReference>
<dbReference type="FunFam" id="3.40.50.2300:FF:000001">
    <property type="entry name" value="DNA-binding response regulator PhoB"/>
    <property type="match status" value="1"/>
</dbReference>
<dbReference type="CDD" id="cd00383">
    <property type="entry name" value="trans_reg_C"/>
    <property type="match status" value="1"/>
</dbReference>
<feature type="modified residue" description="4-aspartylphosphate" evidence="6">
    <location>
        <position position="65"/>
    </location>
</feature>
<dbReference type="InterPro" id="IPR001789">
    <property type="entry name" value="Sig_transdc_resp-reg_receiver"/>
</dbReference>
<dbReference type="GO" id="GO:0005829">
    <property type="term" value="C:cytosol"/>
    <property type="evidence" value="ECO:0007669"/>
    <property type="project" value="TreeGrafter"/>
</dbReference>
<evidence type="ECO:0000313" key="10">
    <source>
        <dbReference type="EMBL" id="PAP76086.1"/>
    </source>
</evidence>
<organism evidence="10 11">
    <name type="scientific">Rubrivirga marina</name>
    <dbReference type="NCBI Taxonomy" id="1196024"/>
    <lineage>
        <taxon>Bacteria</taxon>
        <taxon>Pseudomonadati</taxon>
        <taxon>Rhodothermota</taxon>
        <taxon>Rhodothermia</taxon>
        <taxon>Rhodothermales</taxon>
        <taxon>Rubricoccaceae</taxon>
        <taxon>Rubrivirga</taxon>
    </lineage>
</organism>
<dbReference type="Gene3D" id="3.40.50.2300">
    <property type="match status" value="1"/>
</dbReference>
<keyword evidence="4 7" id="KW-0238">DNA-binding</keyword>
<dbReference type="SMART" id="SM00448">
    <property type="entry name" value="REC"/>
    <property type="match status" value="1"/>
</dbReference>
<dbReference type="InterPro" id="IPR036388">
    <property type="entry name" value="WH-like_DNA-bd_sf"/>
</dbReference>
<dbReference type="GO" id="GO:0000976">
    <property type="term" value="F:transcription cis-regulatory region binding"/>
    <property type="evidence" value="ECO:0007669"/>
    <property type="project" value="TreeGrafter"/>
</dbReference>
<evidence type="ECO:0000256" key="4">
    <source>
        <dbReference type="ARBA" id="ARBA00023125"/>
    </source>
</evidence>
<dbReference type="PANTHER" id="PTHR48111">
    <property type="entry name" value="REGULATOR OF RPOS"/>
    <property type="match status" value="1"/>
</dbReference>
<keyword evidence="2" id="KW-0902">Two-component regulatory system</keyword>
<dbReference type="AlphaFoldDB" id="A0A271IXV3"/>
<dbReference type="EMBL" id="MQWD01000001">
    <property type="protein sequence ID" value="PAP76086.1"/>
    <property type="molecule type" value="Genomic_DNA"/>
</dbReference>
<proteinExistence type="predicted"/>
<dbReference type="SUPFAM" id="SSF52172">
    <property type="entry name" value="CheY-like"/>
    <property type="match status" value="1"/>
</dbReference>
<gene>
    <name evidence="10" type="ORF">BSZ37_06325</name>
</gene>
<dbReference type="InterPro" id="IPR011006">
    <property type="entry name" value="CheY-like_superfamily"/>
</dbReference>
<evidence type="ECO:0000256" key="1">
    <source>
        <dbReference type="ARBA" id="ARBA00022553"/>
    </source>
</evidence>
<dbReference type="SMART" id="SM00862">
    <property type="entry name" value="Trans_reg_C"/>
    <property type="match status" value="1"/>
</dbReference>
<keyword evidence="5" id="KW-0804">Transcription</keyword>
<feature type="domain" description="OmpR/PhoB-type" evidence="9">
    <location>
        <begin position="143"/>
        <end position="239"/>
    </location>
</feature>
<evidence type="ECO:0000256" key="6">
    <source>
        <dbReference type="PROSITE-ProRule" id="PRU00169"/>
    </source>
</evidence>
<dbReference type="Gene3D" id="1.10.10.10">
    <property type="entry name" value="Winged helix-like DNA-binding domain superfamily/Winged helix DNA-binding domain"/>
    <property type="match status" value="1"/>
</dbReference>
<evidence type="ECO:0000256" key="5">
    <source>
        <dbReference type="ARBA" id="ARBA00023163"/>
    </source>
</evidence>
<protein>
    <submittedName>
        <fullName evidence="10">DNA-binding response regulator</fullName>
    </submittedName>
</protein>
<name>A0A271IXV3_9BACT</name>
<dbReference type="Proteomes" id="UP000216339">
    <property type="component" value="Unassembled WGS sequence"/>
</dbReference>
<dbReference type="InterPro" id="IPR016032">
    <property type="entry name" value="Sig_transdc_resp-reg_C-effctor"/>
</dbReference>
<feature type="domain" description="Response regulatory" evidence="8">
    <location>
        <begin position="16"/>
        <end position="132"/>
    </location>
</feature>
<keyword evidence="3" id="KW-0805">Transcription regulation</keyword>
<dbReference type="RefSeq" id="WP_095509727.1">
    <property type="nucleotide sequence ID" value="NZ_MQWD01000001.1"/>
</dbReference>
<dbReference type="InterPro" id="IPR039420">
    <property type="entry name" value="WalR-like"/>
</dbReference>
<evidence type="ECO:0000259" key="8">
    <source>
        <dbReference type="PROSITE" id="PS50110"/>
    </source>
</evidence>
<dbReference type="Pfam" id="PF00072">
    <property type="entry name" value="Response_reg"/>
    <property type="match status" value="1"/>
</dbReference>
<evidence type="ECO:0000313" key="11">
    <source>
        <dbReference type="Proteomes" id="UP000216339"/>
    </source>
</evidence>
<dbReference type="GO" id="GO:0006355">
    <property type="term" value="P:regulation of DNA-templated transcription"/>
    <property type="evidence" value="ECO:0007669"/>
    <property type="project" value="InterPro"/>
</dbReference>
<evidence type="ECO:0000256" key="2">
    <source>
        <dbReference type="ARBA" id="ARBA00023012"/>
    </source>
</evidence>
<reference evidence="10 11" key="1">
    <citation type="submission" date="2016-11" db="EMBL/GenBank/DDBJ databases">
        <title>Study of marine rhodopsin-containing bacteria.</title>
        <authorList>
            <person name="Yoshizawa S."/>
            <person name="Kumagai Y."/>
            <person name="Kogure K."/>
        </authorList>
    </citation>
    <scope>NUCLEOTIDE SEQUENCE [LARGE SCALE GENOMIC DNA]</scope>
    <source>
        <strain evidence="10 11">SAORIC-28</strain>
    </source>
</reference>
<keyword evidence="1 6" id="KW-0597">Phosphoprotein</keyword>
<dbReference type="Pfam" id="PF00486">
    <property type="entry name" value="Trans_reg_C"/>
    <property type="match status" value="1"/>
</dbReference>
<dbReference type="PROSITE" id="PS50110">
    <property type="entry name" value="RESPONSE_REGULATORY"/>
    <property type="match status" value="1"/>
</dbReference>
<dbReference type="SUPFAM" id="SSF46894">
    <property type="entry name" value="C-terminal effector domain of the bipartite response regulators"/>
    <property type="match status" value="1"/>
</dbReference>
<feature type="DNA-binding region" description="OmpR/PhoB-type" evidence="7">
    <location>
        <begin position="143"/>
        <end position="239"/>
    </location>
</feature>
<accession>A0A271IXV3</accession>
<keyword evidence="11" id="KW-1185">Reference proteome</keyword>
<evidence type="ECO:0000256" key="7">
    <source>
        <dbReference type="PROSITE-ProRule" id="PRU01091"/>
    </source>
</evidence>
<dbReference type="OrthoDB" id="9790442at2"/>
<dbReference type="GO" id="GO:0000156">
    <property type="term" value="F:phosphorelay response regulator activity"/>
    <property type="evidence" value="ECO:0007669"/>
    <property type="project" value="TreeGrafter"/>
</dbReference>